<dbReference type="Proteomes" id="UP000319342">
    <property type="component" value="Chromosome"/>
</dbReference>
<proteinExistence type="predicted"/>
<dbReference type="SUPFAM" id="SSF159888">
    <property type="entry name" value="YdhG-like"/>
    <property type="match status" value="1"/>
</dbReference>
<dbReference type="RefSeq" id="WP_145192150.1">
    <property type="nucleotide sequence ID" value="NZ_CP036290.1"/>
</dbReference>
<feature type="compositionally biased region" description="Basic residues" evidence="1">
    <location>
        <begin position="213"/>
        <end position="244"/>
    </location>
</feature>
<feature type="domain" description="YdhG-like" evidence="2">
    <location>
        <begin position="19"/>
        <end position="134"/>
    </location>
</feature>
<dbReference type="OrthoDB" id="9813231at2"/>
<gene>
    <name evidence="3" type="ORF">Pla163_37550</name>
</gene>
<accession>A0A518D567</accession>
<reference evidence="3 4" key="1">
    <citation type="submission" date="2019-02" db="EMBL/GenBank/DDBJ databases">
        <title>Deep-cultivation of Planctomycetes and their phenomic and genomic characterization uncovers novel biology.</title>
        <authorList>
            <person name="Wiegand S."/>
            <person name="Jogler M."/>
            <person name="Boedeker C."/>
            <person name="Pinto D."/>
            <person name="Vollmers J."/>
            <person name="Rivas-Marin E."/>
            <person name="Kohn T."/>
            <person name="Peeters S.H."/>
            <person name="Heuer A."/>
            <person name="Rast P."/>
            <person name="Oberbeckmann S."/>
            <person name="Bunk B."/>
            <person name="Jeske O."/>
            <person name="Meyerdierks A."/>
            <person name="Storesund J.E."/>
            <person name="Kallscheuer N."/>
            <person name="Luecker S."/>
            <person name="Lage O.M."/>
            <person name="Pohl T."/>
            <person name="Merkel B.J."/>
            <person name="Hornburger P."/>
            <person name="Mueller R.-W."/>
            <person name="Bruemmer F."/>
            <person name="Labrenz M."/>
            <person name="Spormann A.M."/>
            <person name="Op den Camp H."/>
            <person name="Overmann J."/>
            <person name="Amann R."/>
            <person name="Jetten M.S.M."/>
            <person name="Mascher T."/>
            <person name="Medema M.H."/>
            <person name="Devos D.P."/>
            <person name="Kaster A.-K."/>
            <person name="Ovreas L."/>
            <person name="Rohde M."/>
            <person name="Galperin M.Y."/>
            <person name="Jogler C."/>
        </authorList>
    </citation>
    <scope>NUCLEOTIDE SEQUENCE [LARGE SCALE GENOMIC DNA]</scope>
    <source>
        <strain evidence="3 4">Pla163</strain>
    </source>
</reference>
<name>A0A518D567_9BACT</name>
<dbReference type="Gene3D" id="3.90.1150.200">
    <property type="match status" value="1"/>
</dbReference>
<dbReference type="EMBL" id="CP036290">
    <property type="protein sequence ID" value="QDU86604.1"/>
    <property type="molecule type" value="Genomic_DNA"/>
</dbReference>
<dbReference type="AlphaFoldDB" id="A0A518D567"/>
<evidence type="ECO:0000313" key="3">
    <source>
        <dbReference type="EMBL" id="QDU86604.1"/>
    </source>
</evidence>
<evidence type="ECO:0000313" key="4">
    <source>
        <dbReference type="Proteomes" id="UP000319342"/>
    </source>
</evidence>
<evidence type="ECO:0000256" key="1">
    <source>
        <dbReference type="SAM" id="MobiDB-lite"/>
    </source>
</evidence>
<dbReference type="InterPro" id="IPR014922">
    <property type="entry name" value="YdhG-like"/>
</dbReference>
<evidence type="ECO:0000259" key="2">
    <source>
        <dbReference type="Pfam" id="PF08818"/>
    </source>
</evidence>
<keyword evidence="4" id="KW-1185">Reference proteome</keyword>
<feature type="compositionally biased region" description="Low complexity" evidence="1">
    <location>
        <begin position="173"/>
        <end position="193"/>
    </location>
</feature>
<sequence length="244" mass="26163">MAAKPTTIAGYLAALTDERRAAINSIRAVINRYLDPRFAEGMQYGMPAWFLPHSEYPGGYHCDPKQPLPFASIASQKSHIGIYLFCIYTNPAEKEQFEKEWAATGKRLNMGASCVRVKKLEDVPLDVLGRAIKRMTAKKFVASYEAARAGSASARGTKKKAASAKKVAKKAPTKSAAVAKARGSKAATSAAAKSKTKTKKAVEKAATKPAAKPAKKVAKKVAAKGATRRTPARAKVTKKVARKT</sequence>
<protein>
    <recommendedName>
        <fullName evidence="2">YdhG-like domain-containing protein</fullName>
    </recommendedName>
</protein>
<organism evidence="3 4">
    <name type="scientific">Rohdeia mirabilis</name>
    <dbReference type="NCBI Taxonomy" id="2528008"/>
    <lineage>
        <taxon>Bacteria</taxon>
        <taxon>Pseudomonadati</taxon>
        <taxon>Planctomycetota</taxon>
        <taxon>Planctomycetia</taxon>
        <taxon>Planctomycetia incertae sedis</taxon>
        <taxon>Rohdeia</taxon>
    </lineage>
</organism>
<feature type="region of interest" description="Disordered" evidence="1">
    <location>
        <begin position="173"/>
        <end position="244"/>
    </location>
</feature>
<dbReference type="Pfam" id="PF08818">
    <property type="entry name" value="DUF1801"/>
    <property type="match status" value="1"/>
</dbReference>